<dbReference type="InterPro" id="IPR007275">
    <property type="entry name" value="YTH_domain"/>
</dbReference>
<evidence type="ECO:0000256" key="1">
    <source>
        <dbReference type="RuleBase" id="RU369095"/>
    </source>
</evidence>
<dbReference type="GO" id="GO:1990247">
    <property type="term" value="F:N6-methyladenosine-containing RNA reader activity"/>
    <property type="evidence" value="ECO:0007669"/>
    <property type="project" value="UniProtKB-UniRule"/>
</dbReference>
<evidence type="ECO:0000256" key="2">
    <source>
        <dbReference type="SAM" id="MobiDB-lite"/>
    </source>
</evidence>
<accession>A0A0K9P2I5</accession>
<dbReference type="InterPro" id="IPR045168">
    <property type="entry name" value="YTH_prot"/>
</dbReference>
<organism evidence="4 5">
    <name type="scientific">Zostera marina</name>
    <name type="common">Eelgrass</name>
    <dbReference type="NCBI Taxonomy" id="29655"/>
    <lineage>
        <taxon>Eukaryota</taxon>
        <taxon>Viridiplantae</taxon>
        <taxon>Streptophyta</taxon>
        <taxon>Embryophyta</taxon>
        <taxon>Tracheophyta</taxon>
        <taxon>Spermatophyta</taxon>
        <taxon>Magnoliopsida</taxon>
        <taxon>Liliopsida</taxon>
        <taxon>Zosteraceae</taxon>
        <taxon>Zostera</taxon>
    </lineage>
</organism>
<dbReference type="AlphaFoldDB" id="A0A0K9P2I5"/>
<comment type="function">
    <text evidence="1">Specifically recognizes and binds N6-methyladenosine (m6A)-containing RNAs, and regulates mRNA stability. M6A is a modification present at internal sites of mRNAs and some non-coding RNAs and plays a role in mRNA stability and processing.</text>
</comment>
<sequence>MATSTDAYNDWGPPMYMYAANNANLNPVPGRSTHHPSLSSPYVDHAGLGYVVAYPQQEYIGGEFSPEFQIPAEALPYVYCPPHPPNYASPYNPYNPFIPGAVIEAQPPYMPTGSYPYYPSFAPQPVFDYSNTSPVVNTRGLLATAPGNVDGPRYFSQTPVDSTFPTSFKPFYPSKLIDKAQNFHPPLKSGAFDRTPPSQVHSTSGQLSPNENSVQGNGSNHFESNPNNHLYTRPPMNNRRNSCPIVLGEQNRGPRSGKSGGKLMSKITVKAYTTRAGNVDENGNITIDPSSYNLAEFPDKYPTARFFVIKSYSEDDVHKSIKYNMWSSTPSGNKRLDVAYDGAKKISESKKMLCPVFLFFSVNASGQFCGVSEMKGPVDFHKDMDFWQQDKWSGSFPVKWHIVKDVANSNFRHIILENNENKSVTNSRDTQEVPYKAGVSMLNIFKESEMKMSIFDDFCHYEERQRIMYEEKCSSQQKFNGEIRRSKNVITVGSMTVTI</sequence>
<name>A0A0K9P2I5_ZOSMR</name>
<dbReference type="PANTHER" id="PTHR12357:SF99">
    <property type="entry name" value="YTH DOMAIN-CONTAINING PROTEIN ECT2-RELATED"/>
    <property type="match status" value="1"/>
</dbReference>
<dbReference type="OrthoDB" id="306690at2759"/>
<comment type="similarity">
    <text evidence="1">Belongs to the YTHDF family.</text>
</comment>
<dbReference type="Gene3D" id="3.10.590.10">
    <property type="entry name" value="ph1033 like domains"/>
    <property type="match status" value="1"/>
</dbReference>
<dbReference type="Pfam" id="PF04146">
    <property type="entry name" value="YTH"/>
    <property type="match status" value="1"/>
</dbReference>
<proteinExistence type="inferred from homology"/>
<feature type="compositionally biased region" description="Polar residues" evidence="2">
    <location>
        <begin position="196"/>
        <end position="230"/>
    </location>
</feature>
<comment type="caution">
    <text evidence="4">The sequence shown here is derived from an EMBL/GenBank/DDBJ whole genome shotgun (WGS) entry which is preliminary data.</text>
</comment>
<dbReference type="GO" id="GO:0003729">
    <property type="term" value="F:mRNA binding"/>
    <property type="evidence" value="ECO:0000318"/>
    <property type="project" value="GO_Central"/>
</dbReference>
<dbReference type="GO" id="GO:0061157">
    <property type="term" value="P:mRNA destabilization"/>
    <property type="evidence" value="ECO:0000318"/>
    <property type="project" value="GO_Central"/>
</dbReference>
<feature type="domain" description="YTH" evidence="3">
    <location>
        <begin position="304"/>
        <end position="445"/>
    </location>
</feature>
<protein>
    <recommendedName>
        <fullName evidence="1">YTH domain-containing family protein</fullName>
    </recommendedName>
</protein>
<keyword evidence="1" id="KW-0694">RNA-binding</keyword>
<dbReference type="Proteomes" id="UP000036987">
    <property type="component" value="Unassembled WGS sequence"/>
</dbReference>
<evidence type="ECO:0000259" key="3">
    <source>
        <dbReference type="PROSITE" id="PS50882"/>
    </source>
</evidence>
<dbReference type="STRING" id="29655.A0A0K9P2I5"/>
<dbReference type="EMBL" id="LFYR01001364">
    <property type="protein sequence ID" value="KMZ62425.1"/>
    <property type="molecule type" value="Genomic_DNA"/>
</dbReference>
<feature type="region of interest" description="Disordered" evidence="2">
    <location>
        <begin position="183"/>
        <end position="238"/>
    </location>
</feature>
<dbReference type="CDD" id="cd21134">
    <property type="entry name" value="YTH"/>
    <property type="match status" value="1"/>
</dbReference>
<dbReference type="GO" id="GO:0005737">
    <property type="term" value="C:cytoplasm"/>
    <property type="evidence" value="ECO:0000318"/>
    <property type="project" value="GO_Central"/>
</dbReference>
<keyword evidence="5" id="KW-1185">Reference proteome</keyword>
<dbReference type="PROSITE" id="PS50882">
    <property type="entry name" value="YTH"/>
    <property type="match status" value="1"/>
</dbReference>
<evidence type="ECO:0000313" key="5">
    <source>
        <dbReference type="Proteomes" id="UP000036987"/>
    </source>
</evidence>
<dbReference type="PANTHER" id="PTHR12357">
    <property type="entry name" value="YTH YT521-B HOMOLOGY DOMAIN-CONTAINING"/>
    <property type="match status" value="1"/>
</dbReference>
<evidence type="ECO:0000313" key="4">
    <source>
        <dbReference type="EMBL" id="KMZ62425.1"/>
    </source>
</evidence>
<reference evidence="5" key="1">
    <citation type="journal article" date="2016" name="Nature">
        <title>The genome of the seagrass Zostera marina reveals angiosperm adaptation to the sea.</title>
        <authorList>
            <person name="Olsen J.L."/>
            <person name="Rouze P."/>
            <person name="Verhelst B."/>
            <person name="Lin Y.-C."/>
            <person name="Bayer T."/>
            <person name="Collen J."/>
            <person name="Dattolo E."/>
            <person name="De Paoli E."/>
            <person name="Dittami S."/>
            <person name="Maumus F."/>
            <person name="Michel G."/>
            <person name="Kersting A."/>
            <person name="Lauritano C."/>
            <person name="Lohaus R."/>
            <person name="Toepel M."/>
            <person name="Tonon T."/>
            <person name="Vanneste K."/>
            <person name="Amirebrahimi M."/>
            <person name="Brakel J."/>
            <person name="Bostroem C."/>
            <person name="Chovatia M."/>
            <person name="Grimwood J."/>
            <person name="Jenkins J.W."/>
            <person name="Jueterbock A."/>
            <person name="Mraz A."/>
            <person name="Stam W.T."/>
            <person name="Tice H."/>
            <person name="Bornberg-Bauer E."/>
            <person name="Green P.J."/>
            <person name="Pearson G.A."/>
            <person name="Procaccini G."/>
            <person name="Duarte C.M."/>
            <person name="Schmutz J."/>
            <person name="Reusch T.B.H."/>
            <person name="Van de Peer Y."/>
        </authorList>
    </citation>
    <scope>NUCLEOTIDE SEQUENCE [LARGE SCALE GENOMIC DNA]</scope>
    <source>
        <strain evidence="5">cv. Finnish</strain>
    </source>
</reference>
<gene>
    <name evidence="4" type="ORF">ZOSMA_467G00180</name>
</gene>